<keyword evidence="4" id="KW-1185">Reference proteome</keyword>
<sequence>MIQGMNIRFSYFIILLYSFFFFSCLGMSGEFGWALMDESRQTLLEKKFTTIQEFTLTREKLIFPTNKTLVYLYKFSRVPNPEAEIYVSLSRFQVGFNEIEVRRKRPELSSSSITGSFQELIAGKYLIKVSYEGEVIDQVEFRVIEPEEREEEKESGVDDVEKYTKAKKSLNQ</sequence>
<evidence type="ECO:0000313" key="3">
    <source>
        <dbReference type="EMBL" id="PJZ75502.1"/>
    </source>
</evidence>
<dbReference type="EMBL" id="NPEA01000012">
    <property type="protein sequence ID" value="PJZ75502.1"/>
    <property type="molecule type" value="Genomic_DNA"/>
</dbReference>
<evidence type="ECO:0000256" key="1">
    <source>
        <dbReference type="SAM" id="MobiDB-lite"/>
    </source>
</evidence>
<keyword evidence="2" id="KW-0812">Transmembrane</keyword>
<dbReference type="RefSeq" id="WP_100770012.1">
    <property type="nucleotide sequence ID" value="NZ_NPEA01000012.1"/>
</dbReference>
<evidence type="ECO:0000313" key="4">
    <source>
        <dbReference type="Proteomes" id="UP000231843"/>
    </source>
</evidence>
<keyword evidence="2" id="KW-1133">Transmembrane helix</keyword>
<accession>A0A2M9ZTU1</accession>
<evidence type="ECO:0008006" key="5">
    <source>
        <dbReference type="Google" id="ProtNLM"/>
    </source>
</evidence>
<name>A0A2M9ZTU1_9LEPT</name>
<organism evidence="3 4">
    <name type="scientific">Leptospira neocaledonica</name>
    <dbReference type="NCBI Taxonomy" id="2023192"/>
    <lineage>
        <taxon>Bacteria</taxon>
        <taxon>Pseudomonadati</taxon>
        <taxon>Spirochaetota</taxon>
        <taxon>Spirochaetia</taxon>
        <taxon>Leptospirales</taxon>
        <taxon>Leptospiraceae</taxon>
        <taxon>Leptospira</taxon>
    </lineage>
</organism>
<dbReference type="AlphaFoldDB" id="A0A2M9ZTU1"/>
<evidence type="ECO:0000256" key="2">
    <source>
        <dbReference type="SAM" id="Phobius"/>
    </source>
</evidence>
<proteinExistence type="predicted"/>
<feature type="region of interest" description="Disordered" evidence="1">
    <location>
        <begin position="147"/>
        <end position="172"/>
    </location>
</feature>
<dbReference type="OrthoDB" id="328742at2"/>
<keyword evidence="2" id="KW-0472">Membrane</keyword>
<feature type="compositionally biased region" description="Basic and acidic residues" evidence="1">
    <location>
        <begin position="147"/>
        <end position="164"/>
    </location>
</feature>
<dbReference type="Proteomes" id="UP000231843">
    <property type="component" value="Unassembled WGS sequence"/>
</dbReference>
<dbReference type="NCBIfam" id="NF047559">
    <property type="entry name" value="LIC_12238_fam"/>
    <property type="match status" value="1"/>
</dbReference>
<comment type="caution">
    <text evidence="3">The sequence shown here is derived from an EMBL/GenBank/DDBJ whole genome shotgun (WGS) entry which is preliminary data.</text>
</comment>
<protein>
    <recommendedName>
        <fullName evidence="5">Lipoprotein</fullName>
    </recommendedName>
</protein>
<feature type="transmembrane region" description="Helical" evidence="2">
    <location>
        <begin position="12"/>
        <end position="36"/>
    </location>
</feature>
<reference evidence="3 4" key="1">
    <citation type="submission" date="2017-07" db="EMBL/GenBank/DDBJ databases">
        <title>Leptospira spp. isolated from tropical soils.</title>
        <authorList>
            <person name="Thibeaux R."/>
            <person name="Iraola G."/>
            <person name="Ferres I."/>
            <person name="Bierque E."/>
            <person name="Girault D."/>
            <person name="Soupe-Gilbert M.-E."/>
            <person name="Picardeau M."/>
            <person name="Goarant C."/>
        </authorList>
    </citation>
    <scope>NUCLEOTIDE SEQUENCE [LARGE SCALE GENOMIC DNA]</scope>
    <source>
        <strain evidence="3 4">ES4-C-A1</strain>
    </source>
</reference>
<gene>
    <name evidence="3" type="ORF">CH365_18450</name>
</gene>